<accession>A0ABU2BAM9</accession>
<evidence type="ECO:0000313" key="2">
    <source>
        <dbReference type="EMBL" id="MDR7355346.1"/>
    </source>
</evidence>
<feature type="domain" description="THUMP-like" evidence="1">
    <location>
        <begin position="301"/>
        <end position="367"/>
    </location>
</feature>
<keyword evidence="3" id="KW-1185">Reference proteome</keyword>
<protein>
    <recommendedName>
        <fullName evidence="1">THUMP-like domain-containing protein</fullName>
    </recommendedName>
</protein>
<dbReference type="SUPFAM" id="SSF53335">
    <property type="entry name" value="S-adenosyl-L-methionine-dependent methyltransferases"/>
    <property type="match status" value="1"/>
</dbReference>
<gene>
    <name evidence="2" type="ORF">J2S37_001884</name>
</gene>
<comment type="caution">
    <text evidence="2">The sequence shown here is derived from an EMBL/GenBank/DDBJ whole genome shotgun (WGS) entry which is preliminary data.</text>
</comment>
<dbReference type="Pfam" id="PF18096">
    <property type="entry name" value="Thump_like"/>
    <property type="match status" value="1"/>
</dbReference>
<proteinExistence type="predicted"/>
<dbReference type="Proteomes" id="UP001183619">
    <property type="component" value="Unassembled WGS sequence"/>
</dbReference>
<dbReference type="EMBL" id="JAVDYF010000001">
    <property type="protein sequence ID" value="MDR7355346.1"/>
    <property type="molecule type" value="Genomic_DNA"/>
</dbReference>
<dbReference type="InterPro" id="IPR041497">
    <property type="entry name" value="Thump-like"/>
</dbReference>
<evidence type="ECO:0000259" key="1">
    <source>
        <dbReference type="Pfam" id="PF18096"/>
    </source>
</evidence>
<sequence>MSLSPDEVRFLRTCEIPSDRELSARSAIEDAEFFRRAFGKFGRAAFELAKARSAHKLPDSWLMCHESMQQATPPAVAQVRARRIARLFPDALVHDVTCSIGTEAHACVEEKLNYYGSDLDLSRILMAQHNVSAPFHIADALQPAMRADIVIADPARRAKGRRIFKPEDLLPPLPDLINAHPQALLAIKCAPGIDFSEWDGLVSVVSTTTGVKEACLYSGALSEGHRREAVMITNSGVDTVTDALPDDVGAGEPGKYILDPDGAVVRAGLVRHYAHREGLWMLDERIAYLTGDEIPLGRSGFEYIETVPMKKLKAALKAHDAGTIEILVRGVDCDPDTLRKKLALKGKTPMTVVLTRIGTQGVALVCRAREFRHAAVSEVAG</sequence>
<evidence type="ECO:0000313" key="3">
    <source>
        <dbReference type="Proteomes" id="UP001183619"/>
    </source>
</evidence>
<organism evidence="2 3">
    <name type="scientific">Corynebacterium felinum</name>
    <dbReference type="NCBI Taxonomy" id="131318"/>
    <lineage>
        <taxon>Bacteria</taxon>
        <taxon>Bacillati</taxon>
        <taxon>Actinomycetota</taxon>
        <taxon>Actinomycetes</taxon>
        <taxon>Mycobacteriales</taxon>
        <taxon>Corynebacteriaceae</taxon>
        <taxon>Corynebacterium</taxon>
    </lineage>
</organism>
<dbReference type="RefSeq" id="WP_277105498.1">
    <property type="nucleotide sequence ID" value="NZ_BAAAJS010000078.1"/>
</dbReference>
<dbReference type="InterPro" id="IPR029063">
    <property type="entry name" value="SAM-dependent_MTases_sf"/>
</dbReference>
<name>A0ABU2BAM9_9CORY</name>
<dbReference type="Gene3D" id="3.40.50.150">
    <property type="entry name" value="Vaccinia Virus protein VP39"/>
    <property type="match status" value="1"/>
</dbReference>
<reference evidence="2 3" key="1">
    <citation type="submission" date="2023-07" db="EMBL/GenBank/DDBJ databases">
        <title>Sequencing the genomes of 1000 actinobacteria strains.</title>
        <authorList>
            <person name="Klenk H.-P."/>
        </authorList>
    </citation>
    <scope>NUCLEOTIDE SEQUENCE [LARGE SCALE GENOMIC DNA]</scope>
    <source>
        <strain evidence="2 3">DSM 44508</strain>
    </source>
</reference>